<keyword evidence="2" id="KW-1185">Reference proteome</keyword>
<proteinExistence type="predicted"/>
<name>A0A8J1UP91_OWEFU</name>
<sequence>MSQLTRDQLIELNARISVLLTLHGIQDVNCCIAEDDLLGEASYEVLIQHLEERLARLERHGGNETALVMPPPNICSVKHGPLKDANLHWLAMHITDQQRKGVQEKGWFDLHRAFNMSAEALDQVLAYLGEASDLVITSTILCIGREKLGGDFDNFCKIIKKSGFELEANSLVNKCA</sequence>
<accession>A0A8J1UP91</accession>
<gene>
    <name evidence="1" type="ORF">OFUS_LOCUS6714</name>
</gene>
<reference evidence="1" key="1">
    <citation type="submission" date="2022-03" db="EMBL/GenBank/DDBJ databases">
        <authorList>
            <person name="Martin C."/>
        </authorList>
    </citation>
    <scope>NUCLEOTIDE SEQUENCE</scope>
</reference>
<dbReference type="EMBL" id="CAIIXF020000003">
    <property type="protein sequence ID" value="CAH1779961.1"/>
    <property type="molecule type" value="Genomic_DNA"/>
</dbReference>
<evidence type="ECO:0000313" key="1">
    <source>
        <dbReference type="EMBL" id="CAH1779961.1"/>
    </source>
</evidence>
<protein>
    <submittedName>
        <fullName evidence="1">Uncharacterized protein</fullName>
    </submittedName>
</protein>
<dbReference type="AlphaFoldDB" id="A0A8J1UP91"/>
<organism evidence="1 2">
    <name type="scientific">Owenia fusiformis</name>
    <name type="common">Polychaete worm</name>
    <dbReference type="NCBI Taxonomy" id="6347"/>
    <lineage>
        <taxon>Eukaryota</taxon>
        <taxon>Metazoa</taxon>
        <taxon>Spiralia</taxon>
        <taxon>Lophotrochozoa</taxon>
        <taxon>Annelida</taxon>
        <taxon>Polychaeta</taxon>
        <taxon>Sedentaria</taxon>
        <taxon>Canalipalpata</taxon>
        <taxon>Sabellida</taxon>
        <taxon>Oweniida</taxon>
        <taxon>Oweniidae</taxon>
        <taxon>Owenia</taxon>
    </lineage>
</organism>
<dbReference type="Proteomes" id="UP000749559">
    <property type="component" value="Unassembled WGS sequence"/>
</dbReference>
<evidence type="ECO:0000313" key="2">
    <source>
        <dbReference type="Proteomes" id="UP000749559"/>
    </source>
</evidence>
<comment type="caution">
    <text evidence="1">The sequence shown here is derived from an EMBL/GenBank/DDBJ whole genome shotgun (WGS) entry which is preliminary data.</text>
</comment>